<evidence type="ECO:0000313" key="2">
    <source>
        <dbReference type="Proteomes" id="UP000675881"/>
    </source>
</evidence>
<protein>
    <submittedName>
        <fullName evidence="1">(salmon louse) hypothetical protein</fullName>
    </submittedName>
</protein>
<evidence type="ECO:0000313" key="1">
    <source>
        <dbReference type="EMBL" id="CAF2837478.1"/>
    </source>
</evidence>
<dbReference type="EMBL" id="HG994593">
    <property type="protein sequence ID" value="CAF2837478.1"/>
    <property type="molecule type" value="Genomic_DNA"/>
</dbReference>
<name>A0A7R8CIY1_LEPSM</name>
<dbReference type="Proteomes" id="UP000675881">
    <property type="component" value="Chromosome 14"/>
</dbReference>
<dbReference type="AlphaFoldDB" id="A0A7R8CIY1"/>
<accession>A0A7R8CIY1</accession>
<gene>
    <name evidence="1" type="ORF">LSAA_5642</name>
</gene>
<sequence>MVREDRKCAARETNKRKTLIEEQRSNNLWLEEQTTDVLVSARRDFTQLKEIGSHKNHIIKEVGRKAMNRHLLYLSEVAVALYSWMTVSGRATKLMMVSNMNTVERLS</sequence>
<keyword evidence="2" id="KW-1185">Reference proteome</keyword>
<organism evidence="1 2">
    <name type="scientific">Lepeophtheirus salmonis</name>
    <name type="common">Salmon louse</name>
    <name type="synonym">Caligus salmonis</name>
    <dbReference type="NCBI Taxonomy" id="72036"/>
    <lineage>
        <taxon>Eukaryota</taxon>
        <taxon>Metazoa</taxon>
        <taxon>Ecdysozoa</taxon>
        <taxon>Arthropoda</taxon>
        <taxon>Crustacea</taxon>
        <taxon>Multicrustacea</taxon>
        <taxon>Hexanauplia</taxon>
        <taxon>Copepoda</taxon>
        <taxon>Siphonostomatoida</taxon>
        <taxon>Caligidae</taxon>
        <taxon>Lepeophtheirus</taxon>
    </lineage>
</organism>
<proteinExistence type="predicted"/>
<reference evidence="1" key="1">
    <citation type="submission" date="2021-02" db="EMBL/GenBank/DDBJ databases">
        <authorList>
            <person name="Bekaert M."/>
        </authorList>
    </citation>
    <scope>NUCLEOTIDE SEQUENCE</scope>
    <source>
        <strain evidence="1">IoA-00</strain>
    </source>
</reference>